<dbReference type="OrthoDB" id="350911at2157"/>
<dbReference type="GO" id="GO:0000166">
    <property type="term" value="F:nucleotide binding"/>
    <property type="evidence" value="ECO:0007669"/>
    <property type="project" value="UniProtKB-KW"/>
</dbReference>
<dbReference type="RefSeq" id="WP_188878562.1">
    <property type="nucleotide sequence ID" value="NZ_BMOQ01000005.1"/>
</dbReference>
<keyword evidence="3 8" id="KW-0812">Transmembrane</keyword>
<dbReference type="Pfam" id="PF18967">
    <property type="entry name" value="PycTM"/>
    <property type="match status" value="1"/>
</dbReference>
<accession>A0A830GBK7</accession>
<dbReference type="GO" id="GO:0005886">
    <property type="term" value="C:plasma membrane"/>
    <property type="evidence" value="ECO:0007669"/>
    <property type="project" value="UniProtKB-SubCell"/>
</dbReference>
<dbReference type="Proteomes" id="UP000608850">
    <property type="component" value="Unassembled WGS sequence"/>
</dbReference>
<feature type="transmembrane region" description="Helical" evidence="8">
    <location>
        <begin position="69"/>
        <end position="90"/>
    </location>
</feature>
<reference evidence="10 11" key="1">
    <citation type="journal article" date="2019" name="Int. J. Syst. Evol. Microbiol.">
        <title>The Global Catalogue of Microorganisms (GCM) 10K type strain sequencing project: providing services to taxonomists for standard genome sequencing and annotation.</title>
        <authorList>
            <consortium name="The Broad Institute Genomics Platform"/>
            <consortium name="The Broad Institute Genome Sequencing Center for Infectious Disease"/>
            <person name="Wu L."/>
            <person name="Ma J."/>
        </authorList>
    </citation>
    <scope>NUCLEOTIDE SEQUENCE [LARGE SCALE GENOMIC DNA]</scope>
    <source>
        <strain evidence="10 11">JCM 16331</strain>
    </source>
</reference>
<evidence type="ECO:0000256" key="1">
    <source>
        <dbReference type="ARBA" id="ARBA00004236"/>
    </source>
</evidence>
<evidence type="ECO:0000256" key="5">
    <source>
        <dbReference type="ARBA" id="ARBA00022989"/>
    </source>
</evidence>
<evidence type="ECO:0000256" key="3">
    <source>
        <dbReference type="ARBA" id="ARBA00022692"/>
    </source>
</evidence>
<comment type="caution">
    <text evidence="10">The sequence shown here is derived from an EMBL/GenBank/DDBJ whole genome shotgun (WGS) entry which is preliminary data.</text>
</comment>
<evidence type="ECO:0000313" key="11">
    <source>
        <dbReference type="Proteomes" id="UP000608850"/>
    </source>
</evidence>
<comment type="subcellular location">
    <subcellularLocation>
        <location evidence="1">Cell membrane</location>
    </subcellularLocation>
</comment>
<keyword evidence="5 8" id="KW-1133">Transmembrane helix</keyword>
<dbReference type="EMBL" id="BMOQ01000005">
    <property type="protein sequence ID" value="GGN17940.1"/>
    <property type="molecule type" value="Genomic_DNA"/>
</dbReference>
<keyword evidence="4" id="KW-0547">Nucleotide-binding</keyword>
<proteinExistence type="predicted"/>
<organism evidence="10 11">
    <name type="scientific">Halarchaeum nitratireducens</name>
    <dbReference type="NCBI Taxonomy" id="489913"/>
    <lineage>
        <taxon>Archaea</taxon>
        <taxon>Methanobacteriati</taxon>
        <taxon>Methanobacteriota</taxon>
        <taxon>Stenosarchaea group</taxon>
        <taxon>Halobacteria</taxon>
        <taxon>Halobacteriales</taxon>
        <taxon>Halobacteriaceae</taxon>
    </lineage>
</organism>
<evidence type="ECO:0000256" key="2">
    <source>
        <dbReference type="ARBA" id="ARBA00022475"/>
    </source>
</evidence>
<dbReference type="GO" id="GO:0051607">
    <property type="term" value="P:defense response to virus"/>
    <property type="evidence" value="ECO:0007669"/>
    <property type="project" value="UniProtKB-KW"/>
</dbReference>
<evidence type="ECO:0000259" key="9">
    <source>
        <dbReference type="Pfam" id="PF18967"/>
    </source>
</evidence>
<keyword evidence="11" id="KW-1185">Reference proteome</keyword>
<evidence type="ECO:0000256" key="7">
    <source>
        <dbReference type="ARBA" id="ARBA00023136"/>
    </source>
</evidence>
<sequence>MTNSSNETNQGGDLDSDLTAAEFSQLVRDHQNTYIRVADQKASILLSGLVAYLGLSLSVIGTNMGQKGILFLIFAGGSVLSALVAIYFAASAVYPNTPSTPQGLVMWESIVEKGEERYRDTIRSKTSEELLDELIDENYQLAAVNNTKYQQVRLALLSTIPTVICGIITMLLLIAP</sequence>
<evidence type="ECO:0000256" key="4">
    <source>
        <dbReference type="ARBA" id="ARBA00022741"/>
    </source>
</evidence>
<dbReference type="AlphaFoldDB" id="A0A830GBK7"/>
<feature type="transmembrane region" description="Helical" evidence="8">
    <location>
        <begin position="154"/>
        <end position="175"/>
    </location>
</feature>
<protein>
    <recommendedName>
        <fullName evidence="9">Pycsar effector protein domain-containing protein</fullName>
    </recommendedName>
</protein>
<feature type="domain" description="Pycsar effector protein" evidence="9">
    <location>
        <begin position="29"/>
        <end position="173"/>
    </location>
</feature>
<evidence type="ECO:0000313" key="10">
    <source>
        <dbReference type="EMBL" id="GGN17940.1"/>
    </source>
</evidence>
<keyword evidence="7 8" id="KW-0472">Membrane</keyword>
<evidence type="ECO:0000256" key="8">
    <source>
        <dbReference type="SAM" id="Phobius"/>
    </source>
</evidence>
<dbReference type="InterPro" id="IPR043760">
    <property type="entry name" value="PycTM_dom"/>
</dbReference>
<evidence type="ECO:0000256" key="6">
    <source>
        <dbReference type="ARBA" id="ARBA00023118"/>
    </source>
</evidence>
<name>A0A830GBK7_9EURY</name>
<keyword evidence="6" id="KW-0051">Antiviral defense</keyword>
<keyword evidence="2" id="KW-1003">Cell membrane</keyword>
<gene>
    <name evidence="10" type="ORF">GCM10009021_18570</name>
</gene>
<feature type="transmembrane region" description="Helical" evidence="8">
    <location>
        <begin position="42"/>
        <end position="62"/>
    </location>
</feature>